<reference evidence="2 3" key="1">
    <citation type="submission" date="2016-10" db="EMBL/GenBank/DDBJ databases">
        <authorList>
            <person name="de Groot N.N."/>
        </authorList>
    </citation>
    <scope>NUCLEOTIDE SEQUENCE [LARGE SCALE GENOMIC DNA]</scope>
    <source>
        <strain evidence="2 3">CGMCC 1.8925</strain>
    </source>
</reference>
<dbReference type="Proteomes" id="UP000199502">
    <property type="component" value="Unassembled WGS sequence"/>
</dbReference>
<accession>A0A1G5G5M3</accession>
<gene>
    <name evidence="2" type="ORF">SAMN05660710_01616</name>
</gene>
<evidence type="ECO:0000313" key="2">
    <source>
        <dbReference type="EMBL" id="SCY46794.1"/>
    </source>
</evidence>
<dbReference type="AlphaFoldDB" id="A0A1G5G5M3"/>
<keyword evidence="3" id="KW-1185">Reference proteome</keyword>
<dbReference type="OrthoDB" id="9844079at2"/>
<evidence type="ECO:0000313" key="3">
    <source>
        <dbReference type="Proteomes" id="UP000199502"/>
    </source>
</evidence>
<dbReference type="RefSeq" id="WP_139165917.1">
    <property type="nucleotide sequence ID" value="NZ_FMVT01000005.1"/>
</dbReference>
<organism evidence="2 3">
    <name type="scientific">Paracoccus tibetensis</name>
    <dbReference type="NCBI Taxonomy" id="336292"/>
    <lineage>
        <taxon>Bacteria</taxon>
        <taxon>Pseudomonadati</taxon>
        <taxon>Pseudomonadota</taxon>
        <taxon>Alphaproteobacteria</taxon>
        <taxon>Rhodobacterales</taxon>
        <taxon>Paracoccaceae</taxon>
        <taxon>Paracoccus</taxon>
    </lineage>
</organism>
<dbReference type="EMBL" id="FMVT01000005">
    <property type="protein sequence ID" value="SCY46794.1"/>
    <property type="molecule type" value="Genomic_DNA"/>
</dbReference>
<evidence type="ECO:0000256" key="1">
    <source>
        <dbReference type="SAM" id="MobiDB-lite"/>
    </source>
</evidence>
<sequence>MKKTRKASPKIGASKEESARKRERTARISDEDWEEIRRAAKAVGKSAGDYFVELHRQRGITPDISPADAAARSALALHMTQLTRAIMQQEALSDDIFEELLELHNLMQRIIETK</sequence>
<feature type="region of interest" description="Disordered" evidence="1">
    <location>
        <begin position="1"/>
        <end position="28"/>
    </location>
</feature>
<feature type="compositionally biased region" description="Basic and acidic residues" evidence="1">
    <location>
        <begin position="13"/>
        <end position="28"/>
    </location>
</feature>
<name>A0A1G5G5M3_9RHOB</name>
<proteinExistence type="predicted"/>
<protein>
    <submittedName>
        <fullName evidence="2">Uncharacterized protein</fullName>
    </submittedName>
</protein>